<keyword evidence="1" id="KW-1133">Transmembrane helix</keyword>
<dbReference type="Proteomes" id="UP001165080">
    <property type="component" value="Unassembled WGS sequence"/>
</dbReference>
<dbReference type="PANTHER" id="PTHR35498:SF1">
    <property type="entry name" value="LOW PSII ACCUMULATION-LIKE PROTEIN"/>
    <property type="match status" value="1"/>
</dbReference>
<comment type="caution">
    <text evidence="2">The sequence shown here is derived from an EMBL/GenBank/DDBJ whole genome shotgun (WGS) entry which is preliminary data.</text>
</comment>
<organism evidence="2 3">
    <name type="scientific">Pleodorina starrii</name>
    <dbReference type="NCBI Taxonomy" id="330485"/>
    <lineage>
        <taxon>Eukaryota</taxon>
        <taxon>Viridiplantae</taxon>
        <taxon>Chlorophyta</taxon>
        <taxon>core chlorophytes</taxon>
        <taxon>Chlorophyceae</taxon>
        <taxon>CS clade</taxon>
        <taxon>Chlamydomonadales</taxon>
        <taxon>Volvocaceae</taxon>
        <taxon>Pleodorina</taxon>
    </lineage>
</organism>
<evidence type="ECO:0000256" key="1">
    <source>
        <dbReference type="SAM" id="Phobius"/>
    </source>
</evidence>
<evidence type="ECO:0000313" key="2">
    <source>
        <dbReference type="EMBL" id="GLC59363.1"/>
    </source>
</evidence>
<dbReference type="InterPro" id="IPR021883">
    <property type="entry name" value="LPA1-like"/>
</dbReference>
<sequence>MKAQKLLARSSNGTQYRVRPFEASRLRGWQPCRASGSKEGEGSKAPAFNIRGKEDAVQMRAEAEAPFRSLRLVFCGFSVVSAGLGFLISIPQLIGALGGAPSALPLEQVQQNLAIDAGAVALFAYLFNLDWQAREKQLARLQREETLGALPIRLASGKVLRLTELRGSARVVLAAGSRTQVAAALAAAEPFREELVKRGVLVVPLPIFEEDAAAAAAASGPTAELPPLAPADQRWRAEPKRLDEWRSWFQQQLKFSAKAKPENGLFVGLRLDGRVRSSGSGVPPWRRYALELAPLEGDGKWTGFFDGFDGRV</sequence>
<keyword evidence="3" id="KW-1185">Reference proteome</keyword>
<feature type="transmembrane region" description="Helical" evidence="1">
    <location>
        <begin position="69"/>
        <end position="93"/>
    </location>
</feature>
<evidence type="ECO:0000313" key="3">
    <source>
        <dbReference type="Proteomes" id="UP001165080"/>
    </source>
</evidence>
<accession>A0A9W6BW92</accession>
<keyword evidence="1" id="KW-0472">Membrane</keyword>
<keyword evidence="1" id="KW-0812">Transmembrane</keyword>
<dbReference type="OrthoDB" id="5130at2759"/>
<dbReference type="AlphaFoldDB" id="A0A9W6BW92"/>
<reference evidence="2 3" key="1">
    <citation type="journal article" date="2023" name="Commun. Biol.">
        <title>Reorganization of the ancestral sex-determining regions during the evolution of trioecy in Pleodorina starrii.</title>
        <authorList>
            <person name="Takahashi K."/>
            <person name="Suzuki S."/>
            <person name="Kawai-Toyooka H."/>
            <person name="Yamamoto K."/>
            <person name="Hamaji T."/>
            <person name="Ootsuki R."/>
            <person name="Yamaguchi H."/>
            <person name="Kawachi M."/>
            <person name="Higashiyama T."/>
            <person name="Nozaki H."/>
        </authorList>
    </citation>
    <scope>NUCLEOTIDE SEQUENCE [LARGE SCALE GENOMIC DNA]</scope>
    <source>
        <strain evidence="2 3">NIES-4479</strain>
    </source>
</reference>
<dbReference type="EMBL" id="BRXU01000027">
    <property type="protein sequence ID" value="GLC59363.1"/>
    <property type="molecule type" value="Genomic_DNA"/>
</dbReference>
<dbReference type="Pfam" id="PF11998">
    <property type="entry name" value="DUF3493"/>
    <property type="match status" value="1"/>
</dbReference>
<dbReference type="PANTHER" id="PTHR35498">
    <property type="entry name" value="PROTEIN LOW PSII ACCUMULATION 1, CHLOROPLASTIC"/>
    <property type="match status" value="1"/>
</dbReference>
<gene>
    <name evidence="2" type="primary">PLEST008181</name>
    <name evidence="2" type="ORF">PLESTB_001478300</name>
</gene>
<name>A0A9W6BW92_9CHLO</name>
<protein>
    <submittedName>
        <fullName evidence="2">Uncharacterized protein</fullName>
    </submittedName>
</protein>
<proteinExistence type="predicted"/>